<evidence type="ECO:0008006" key="4">
    <source>
        <dbReference type="Google" id="ProtNLM"/>
    </source>
</evidence>
<sequence>MIELLDLPNELLLAMMNKVEPRVLLFCSIIGIGNNRLEQLAIDKCRSIDLTFDYRQSPHEQLMERFYSHVLPYIYKNVQSLTLTIDHLSDISTFAEENCDGTFPNLTHLKIMLPRKCHITGTTSTLGNNMISSMHGRCLFSVLPQLSGFDMMESSLTISAFRCSRFMRSIISFELDEDCVLPSLAKDDDLFFPQSSRLTHIRITLLFLDDCIRLLNQLGSQLYSFAVSLPYPSPRQNSNAMSRIASISCPYLKELTITSYRNIPQYERYIVPLLQRLPTIEYLTLLLAVGVESFLPRRFIDGYDLQRDIISHMPHLRQFYIHIRSIVVSVPHIDTDTIRQSFSHQEQSVDCVLDYFNNDCGQCQIFSLPFIGTRLDFISNRFPLFDENKNTFSNVTTILLFDDVKPFEHDFFVLVSRALPHLKSLEVFNRLEQQEKPATNLIKFPHLTTLILYDIHINYAEQFLCRTHLPCLVELLIHYEPLSTIIAQHPEEAKNNCLKIEFLHFADDVSTDPTDPLLDFFPSVHR</sequence>
<dbReference type="EMBL" id="CAJOBF010004523">
    <property type="protein sequence ID" value="CAF4142083.1"/>
    <property type="molecule type" value="Genomic_DNA"/>
</dbReference>
<comment type="caution">
    <text evidence="1">The sequence shown here is derived from an EMBL/GenBank/DDBJ whole genome shotgun (WGS) entry which is preliminary data.</text>
</comment>
<dbReference type="Proteomes" id="UP000663842">
    <property type="component" value="Unassembled WGS sequence"/>
</dbReference>
<protein>
    <recommendedName>
        <fullName evidence="4">F-box domain-containing protein</fullName>
    </recommendedName>
</protein>
<reference evidence="1" key="1">
    <citation type="submission" date="2021-02" db="EMBL/GenBank/DDBJ databases">
        <authorList>
            <person name="Nowell W R."/>
        </authorList>
    </citation>
    <scope>NUCLEOTIDE SEQUENCE</scope>
</reference>
<name>A0A816N5T4_9BILA</name>
<accession>A0A816N5T4</accession>
<dbReference type="AlphaFoldDB" id="A0A816N5T4"/>
<evidence type="ECO:0000313" key="1">
    <source>
        <dbReference type="EMBL" id="CAF2033937.1"/>
    </source>
</evidence>
<dbReference type="EMBL" id="CAJNRG010001544">
    <property type="protein sequence ID" value="CAF2033937.1"/>
    <property type="molecule type" value="Genomic_DNA"/>
</dbReference>
<proteinExistence type="predicted"/>
<evidence type="ECO:0000313" key="2">
    <source>
        <dbReference type="EMBL" id="CAF4142083.1"/>
    </source>
</evidence>
<organism evidence="1 3">
    <name type="scientific">Rotaria magnacalcarata</name>
    <dbReference type="NCBI Taxonomy" id="392030"/>
    <lineage>
        <taxon>Eukaryota</taxon>
        <taxon>Metazoa</taxon>
        <taxon>Spiralia</taxon>
        <taxon>Gnathifera</taxon>
        <taxon>Rotifera</taxon>
        <taxon>Eurotatoria</taxon>
        <taxon>Bdelloidea</taxon>
        <taxon>Philodinida</taxon>
        <taxon>Philodinidae</taxon>
        <taxon>Rotaria</taxon>
    </lineage>
</organism>
<gene>
    <name evidence="2" type="ORF">UXM345_LOCUS24625</name>
    <name evidence="1" type="ORF">XDN619_LOCUS5584</name>
</gene>
<evidence type="ECO:0000313" key="3">
    <source>
        <dbReference type="Proteomes" id="UP000663887"/>
    </source>
</evidence>
<dbReference type="Proteomes" id="UP000663887">
    <property type="component" value="Unassembled WGS sequence"/>
</dbReference>